<organism evidence="7 8">
    <name type="scientific">Halovivax cerinus</name>
    <dbReference type="NCBI Taxonomy" id="1487865"/>
    <lineage>
        <taxon>Archaea</taxon>
        <taxon>Methanobacteriati</taxon>
        <taxon>Methanobacteriota</taxon>
        <taxon>Stenosarchaea group</taxon>
        <taxon>Halobacteria</taxon>
        <taxon>Halobacteriales</taxon>
        <taxon>Natrialbaceae</taxon>
        <taxon>Halovivax</taxon>
    </lineage>
</organism>
<comment type="caution">
    <text evidence="7">The sequence shown here is derived from an EMBL/GenBank/DDBJ whole genome shotgun (WGS) entry which is preliminary data.</text>
</comment>
<dbReference type="GeneID" id="73904088"/>
<evidence type="ECO:0000256" key="2">
    <source>
        <dbReference type="ARBA" id="ARBA00022475"/>
    </source>
</evidence>
<dbReference type="NCBIfam" id="NF009295">
    <property type="entry name" value="PRK12652.1"/>
    <property type="match status" value="1"/>
</dbReference>
<gene>
    <name evidence="7" type="ORF">ACFOUR_07930</name>
</gene>
<keyword evidence="4 6" id="KW-1133">Transmembrane helix</keyword>
<proteinExistence type="predicted"/>
<dbReference type="AlphaFoldDB" id="A0ABD5NN70"/>
<dbReference type="RefSeq" id="WP_256531355.1">
    <property type="nucleotide sequence ID" value="NZ_CP101824.1"/>
</dbReference>
<name>A0ABD5NN70_9EURY</name>
<feature type="transmembrane region" description="Helical" evidence="6">
    <location>
        <begin position="201"/>
        <end position="220"/>
    </location>
</feature>
<evidence type="ECO:0000256" key="3">
    <source>
        <dbReference type="ARBA" id="ARBA00022692"/>
    </source>
</evidence>
<sequence>MTDTAGGETAGDVLVLVTESSTLEETVEYAARSVRELAAETDSRLSLTIGAPIVEAAPGAETADFDALLETAASVADRETELTDPQGSVDVRTERIYQYRYPFDPYEYADAIRSYATDHGVETVVVDPAHSRPGVRPMTGSLADQLDSMADIEVVVAPVERTSRRPSPVTRGGLAQFLSVFGISFGFYLLVGGFADVPFDLATGVVSATLVAGVLSRVTFERTPSPARMATTSIRWLAYVPYLGYKILVANVQIAYVVLHPSLPIDPSVERFEPGVWGGLPIATLANSITLTPGTLTVDVEDRQFVVHSLTTGAREDLLEGSLERAVRFVFFGRSSLPYPSPRERAAESEGDST</sequence>
<dbReference type="Pfam" id="PF01899">
    <property type="entry name" value="MNHE"/>
    <property type="match status" value="1"/>
</dbReference>
<dbReference type="Proteomes" id="UP001595846">
    <property type="component" value="Unassembled WGS sequence"/>
</dbReference>
<dbReference type="EMBL" id="JBHSAQ010000003">
    <property type="protein sequence ID" value="MFC3958296.1"/>
    <property type="molecule type" value="Genomic_DNA"/>
</dbReference>
<keyword evidence="3 6" id="KW-0812">Transmembrane</keyword>
<feature type="transmembrane region" description="Helical" evidence="6">
    <location>
        <begin position="174"/>
        <end position="195"/>
    </location>
</feature>
<protein>
    <submittedName>
        <fullName evidence="7">Monovalent cation/H+ antiporter subunit E</fullName>
    </submittedName>
</protein>
<comment type="subcellular location">
    <subcellularLocation>
        <location evidence="1">Cell membrane</location>
        <topology evidence="1">Multi-pass membrane protein</topology>
    </subcellularLocation>
</comment>
<accession>A0ABD5NN70</accession>
<reference evidence="7 8" key="1">
    <citation type="journal article" date="2019" name="Int. J. Syst. Evol. Microbiol.">
        <title>The Global Catalogue of Microorganisms (GCM) 10K type strain sequencing project: providing services to taxonomists for standard genome sequencing and annotation.</title>
        <authorList>
            <consortium name="The Broad Institute Genomics Platform"/>
            <consortium name="The Broad Institute Genome Sequencing Center for Infectious Disease"/>
            <person name="Wu L."/>
            <person name="Ma J."/>
        </authorList>
    </citation>
    <scope>NUCLEOTIDE SEQUENCE [LARGE SCALE GENOMIC DNA]</scope>
    <source>
        <strain evidence="7 8">IBRC-M 10256</strain>
    </source>
</reference>
<keyword evidence="2" id="KW-1003">Cell membrane</keyword>
<dbReference type="GO" id="GO:0005886">
    <property type="term" value="C:plasma membrane"/>
    <property type="evidence" value="ECO:0007669"/>
    <property type="project" value="UniProtKB-SubCell"/>
</dbReference>
<evidence type="ECO:0000256" key="1">
    <source>
        <dbReference type="ARBA" id="ARBA00004651"/>
    </source>
</evidence>
<dbReference type="PANTHER" id="PTHR34584:SF1">
    <property type="entry name" value="NA(+)_H(+) ANTIPORTER SUBUNIT E1"/>
    <property type="match status" value="1"/>
</dbReference>
<evidence type="ECO:0000256" key="6">
    <source>
        <dbReference type="SAM" id="Phobius"/>
    </source>
</evidence>
<evidence type="ECO:0000313" key="7">
    <source>
        <dbReference type="EMBL" id="MFC3958296.1"/>
    </source>
</evidence>
<keyword evidence="8" id="KW-1185">Reference proteome</keyword>
<evidence type="ECO:0000256" key="5">
    <source>
        <dbReference type="ARBA" id="ARBA00023136"/>
    </source>
</evidence>
<evidence type="ECO:0000313" key="8">
    <source>
        <dbReference type="Proteomes" id="UP001595846"/>
    </source>
</evidence>
<keyword evidence="5 6" id="KW-0472">Membrane</keyword>
<evidence type="ECO:0000256" key="4">
    <source>
        <dbReference type="ARBA" id="ARBA00022989"/>
    </source>
</evidence>
<dbReference type="InterPro" id="IPR002758">
    <property type="entry name" value="Cation_antiport_E"/>
</dbReference>
<dbReference type="PANTHER" id="PTHR34584">
    <property type="entry name" value="NA(+)/H(+) ANTIPORTER SUBUNIT E1"/>
    <property type="match status" value="1"/>
</dbReference>